<comment type="caution">
    <text evidence="1">The sequence shown here is derived from an EMBL/GenBank/DDBJ whole genome shotgun (WGS) entry which is preliminary data.</text>
</comment>
<evidence type="ECO:0000313" key="1">
    <source>
        <dbReference type="EMBL" id="RIH91124.1"/>
    </source>
</evidence>
<organism evidence="1 2">
    <name type="scientific">Meiothermus granaticius NBRC 107808</name>
    <dbReference type="NCBI Taxonomy" id="1227551"/>
    <lineage>
        <taxon>Bacteria</taxon>
        <taxon>Thermotogati</taxon>
        <taxon>Deinococcota</taxon>
        <taxon>Deinococci</taxon>
        <taxon>Thermales</taxon>
        <taxon>Thermaceae</taxon>
        <taxon>Meiothermus</taxon>
    </lineage>
</organism>
<proteinExistence type="predicted"/>
<dbReference type="CDD" id="cd17511">
    <property type="entry name" value="YbjN_AmyR-like"/>
    <property type="match status" value="1"/>
</dbReference>
<name>A0A399F355_9DEIN</name>
<gene>
    <name evidence="1" type="ORF">Mgrana_02999</name>
</gene>
<dbReference type="OrthoDB" id="33037at2"/>
<dbReference type="Proteomes" id="UP000266178">
    <property type="component" value="Unassembled WGS sequence"/>
</dbReference>
<dbReference type="InterPro" id="IPR019660">
    <property type="entry name" value="Put_sensory_transdc_reg_YbjN"/>
</dbReference>
<evidence type="ECO:0000313" key="2">
    <source>
        <dbReference type="Proteomes" id="UP000266178"/>
    </source>
</evidence>
<accession>A0A399F355</accession>
<sequence>MDTVLRDITCEELGILLHQLGINAERVKEDLFSLEFAGGLKSHLITYGEPHLSSLQLRAGFTGFDRVEPRHLLSWNRRYRFSKAYLDNDGDPVLEGDLRLEGVTPEAIQVFLRDFGDQVNLFFAYLRMIDAGLVE</sequence>
<dbReference type="Pfam" id="PF10722">
    <property type="entry name" value="YbjN"/>
    <property type="match status" value="1"/>
</dbReference>
<protein>
    <submittedName>
        <fullName evidence="1">Putative bacterial sensory transduction regulator</fullName>
    </submittedName>
</protein>
<dbReference type="AlphaFoldDB" id="A0A399F355"/>
<reference evidence="1 2" key="1">
    <citation type="submission" date="2018-08" db="EMBL/GenBank/DDBJ databases">
        <title>Meiothermus granaticius genome AF-68 sequencing project.</title>
        <authorList>
            <person name="Da Costa M.S."/>
            <person name="Albuquerque L."/>
            <person name="Raposo P."/>
            <person name="Froufe H.J.C."/>
            <person name="Barroso C.S."/>
            <person name="Egas C."/>
        </authorList>
    </citation>
    <scope>NUCLEOTIDE SEQUENCE [LARGE SCALE GENOMIC DNA]</scope>
    <source>
        <strain evidence="1 2">AF-68</strain>
    </source>
</reference>
<keyword evidence="2" id="KW-1185">Reference proteome</keyword>
<dbReference type="RefSeq" id="WP_119358430.1">
    <property type="nucleotide sequence ID" value="NZ_BJXM01000001.1"/>
</dbReference>
<dbReference type="EMBL" id="QWLB01000057">
    <property type="protein sequence ID" value="RIH91124.1"/>
    <property type="molecule type" value="Genomic_DNA"/>
</dbReference>